<dbReference type="EMBL" id="CT573071">
    <property type="protein sequence ID" value="CAJ73211.1"/>
    <property type="molecule type" value="Genomic_DNA"/>
</dbReference>
<keyword evidence="5" id="KW-0547">Nucleotide-binding</keyword>
<dbReference type="InterPro" id="IPR003018">
    <property type="entry name" value="GAF"/>
</dbReference>
<sequence length="569" mass="63752">MLPDTIKLKLEDIINNISDSGVAGLALLDHDLNVAWANRSLSSILKLNYDPVGKSCREIFDCECKDKNNCTILKALSSGRKQYSEVQLSADKDTRKYLQNVSVPIKDEKGSITHLLKITTDITLKEEKIHQYDLLRKLAELMQGTLQIDRLLHLILTCVTAGTALGFNRARLFVVDHDRNIVFGKMAVGPSDVAEANKIWNEIAHKYKMLEDLIKASEDNYQYDSPLHMITRLMAYSLDDENEVIVSCIRKKKVIVEKNAFNNPNINKNFVNMIGSNEFVCVPLIVRDKAIGAICADNIYSKKPITDEMVMLLSTFANHAALAIENADAYKKLEKKIIQLKDAQERLVRSEKLAVIGNMAGYIAHEIRNPLVTIGGFARSIARETADNKTIKNSAEIIIDEVSRLEKILAVVMDFSKVAKPAKVKTQVNEIVDNTISLMESYFKNIGIDVVKKYESMIPDIVVDQDQIRQVFLNIFKNAAESMQNGGKLIVGTTKEDEYVRIDITDTGVGMDADTIENIFTPFYTKKREGTGIGLAVSQKIVDDHEGFIKVKSELNQGATFSIFLPLKK</sequence>
<dbReference type="Gene3D" id="3.30.450.40">
    <property type="match status" value="1"/>
</dbReference>
<accession>Q1Q6L1</accession>
<evidence type="ECO:0000256" key="1">
    <source>
        <dbReference type="ARBA" id="ARBA00000085"/>
    </source>
</evidence>
<keyword evidence="3" id="KW-0597">Phosphoprotein</keyword>
<dbReference type="PROSITE" id="PS50109">
    <property type="entry name" value="HIS_KIN"/>
    <property type="match status" value="1"/>
</dbReference>
<keyword evidence="14" id="KW-1185">Reference proteome</keyword>
<dbReference type="Gene3D" id="3.30.450.20">
    <property type="entry name" value="PAS domain"/>
    <property type="match status" value="1"/>
</dbReference>
<dbReference type="SMART" id="SM00065">
    <property type="entry name" value="GAF"/>
    <property type="match status" value="1"/>
</dbReference>
<dbReference type="SMART" id="SM00388">
    <property type="entry name" value="HisKA"/>
    <property type="match status" value="1"/>
</dbReference>
<dbReference type="SUPFAM" id="SSF47384">
    <property type="entry name" value="Homodimeric domain of signal transducing histidine kinase"/>
    <property type="match status" value="1"/>
</dbReference>
<feature type="coiled-coil region" evidence="9">
    <location>
        <begin position="326"/>
        <end position="353"/>
    </location>
</feature>
<dbReference type="SMART" id="SM00387">
    <property type="entry name" value="HATPase_c"/>
    <property type="match status" value="1"/>
</dbReference>
<dbReference type="EMBL" id="LT934425">
    <property type="protein sequence ID" value="SOH05902.1"/>
    <property type="molecule type" value="Genomic_DNA"/>
</dbReference>
<keyword evidence="6" id="KW-0418">Kinase</keyword>
<evidence type="ECO:0000259" key="11">
    <source>
        <dbReference type="PROSITE" id="PS50113"/>
    </source>
</evidence>
<evidence type="ECO:0000313" key="14">
    <source>
        <dbReference type="Proteomes" id="UP000221734"/>
    </source>
</evidence>
<reference evidence="12" key="2">
    <citation type="submission" date="2006-01" db="EMBL/GenBank/DDBJ databases">
        <authorList>
            <person name="Genoscope"/>
        </authorList>
    </citation>
    <scope>NUCLEOTIDE SEQUENCE</scope>
</reference>
<evidence type="ECO:0000256" key="4">
    <source>
        <dbReference type="ARBA" id="ARBA00022679"/>
    </source>
</evidence>
<evidence type="ECO:0000256" key="7">
    <source>
        <dbReference type="ARBA" id="ARBA00022840"/>
    </source>
</evidence>
<feature type="domain" description="Histidine kinase" evidence="10">
    <location>
        <begin position="362"/>
        <end position="569"/>
    </location>
</feature>
<dbReference type="InterPro" id="IPR036890">
    <property type="entry name" value="HATPase_C_sf"/>
</dbReference>
<dbReference type="InterPro" id="IPR003661">
    <property type="entry name" value="HisK_dim/P_dom"/>
</dbReference>
<dbReference type="InterPro" id="IPR013656">
    <property type="entry name" value="PAS_4"/>
</dbReference>
<dbReference type="GO" id="GO:0005524">
    <property type="term" value="F:ATP binding"/>
    <property type="evidence" value="ECO:0007669"/>
    <property type="project" value="UniProtKB-KW"/>
</dbReference>
<dbReference type="Pfam" id="PF08448">
    <property type="entry name" value="PAS_4"/>
    <property type="match status" value="1"/>
</dbReference>
<dbReference type="PANTHER" id="PTHR43065">
    <property type="entry name" value="SENSOR HISTIDINE KINASE"/>
    <property type="match status" value="1"/>
</dbReference>
<dbReference type="EC" id="2.7.13.3" evidence="2"/>
<keyword evidence="9" id="KW-0175">Coiled coil</keyword>
<dbReference type="KEGG" id="kst:KSMBR1_3428"/>
<proteinExistence type="predicted"/>
<dbReference type="SUPFAM" id="SSF55785">
    <property type="entry name" value="PYP-like sensor domain (PAS domain)"/>
    <property type="match status" value="1"/>
</dbReference>
<dbReference type="Gene3D" id="1.10.287.130">
    <property type="match status" value="1"/>
</dbReference>
<evidence type="ECO:0000256" key="5">
    <source>
        <dbReference type="ARBA" id="ARBA00022741"/>
    </source>
</evidence>
<dbReference type="SUPFAM" id="SSF55781">
    <property type="entry name" value="GAF domain-like"/>
    <property type="match status" value="1"/>
</dbReference>
<dbReference type="InterPro" id="IPR003594">
    <property type="entry name" value="HATPase_dom"/>
</dbReference>
<dbReference type="Pfam" id="PF02518">
    <property type="entry name" value="HATPase_c"/>
    <property type="match status" value="1"/>
</dbReference>
<dbReference type="Gene3D" id="3.30.565.10">
    <property type="entry name" value="Histidine kinase-like ATPase, C-terminal domain"/>
    <property type="match status" value="1"/>
</dbReference>
<dbReference type="AlphaFoldDB" id="Q1Q6L1"/>
<evidence type="ECO:0000256" key="8">
    <source>
        <dbReference type="ARBA" id="ARBA00023012"/>
    </source>
</evidence>
<dbReference type="RefSeq" id="WP_099326429.1">
    <property type="nucleotide sequence ID" value="NZ_LT934425.1"/>
</dbReference>
<dbReference type="OrthoDB" id="9765274at2"/>
<organism evidence="12">
    <name type="scientific">Kuenenia stuttgartiensis</name>
    <dbReference type="NCBI Taxonomy" id="174633"/>
    <lineage>
        <taxon>Bacteria</taxon>
        <taxon>Pseudomonadati</taxon>
        <taxon>Planctomycetota</taxon>
        <taxon>Candidatus Brocadiia</taxon>
        <taxon>Candidatus Brocadiales</taxon>
        <taxon>Candidatus Brocadiaceae</taxon>
        <taxon>Candidatus Kuenenia</taxon>
    </lineage>
</organism>
<name>Q1Q6L1_KUEST</name>
<evidence type="ECO:0000256" key="9">
    <source>
        <dbReference type="SAM" id="Coils"/>
    </source>
</evidence>
<reference evidence="14" key="3">
    <citation type="submission" date="2017-10" db="EMBL/GenBank/DDBJ databases">
        <authorList>
            <person name="Frank J."/>
        </authorList>
    </citation>
    <scope>NUCLEOTIDE SEQUENCE [LARGE SCALE GENOMIC DNA]</scope>
</reference>
<dbReference type="InterPro" id="IPR000700">
    <property type="entry name" value="PAS-assoc_C"/>
</dbReference>
<evidence type="ECO:0000256" key="2">
    <source>
        <dbReference type="ARBA" id="ARBA00012438"/>
    </source>
</evidence>
<dbReference type="PROSITE" id="PS50113">
    <property type="entry name" value="PAC"/>
    <property type="match status" value="1"/>
</dbReference>
<dbReference type="CDD" id="cd00082">
    <property type="entry name" value="HisKA"/>
    <property type="match status" value="1"/>
</dbReference>
<dbReference type="Pfam" id="PF00512">
    <property type="entry name" value="HisKA"/>
    <property type="match status" value="1"/>
</dbReference>
<dbReference type="InterPro" id="IPR035965">
    <property type="entry name" value="PAS-like_dom_sf"/>
</dbReference>
<comment type="catalytic activity">
    <reaction evidence="1">
        <text>ATP + protein L-histidine = ADP + protein N-phospho-L-histidine.</text>
        <dbReference type="EC" id="2.7.13.3"/>
    </reaction>
</comment>
<dbReference type="PANTHER" id="PTHR43065:SF10">
    <property type="entry name" value="PEROXIDE STRESS-ACTIVATED HISTIDINE KINASE MAK3"/>
    <property type="match status" value="1"/>
</dbReference>
<reference evidence="12" key="1">
    <citation type="journal article" date="2006" name="Nature">
        <title>Deciphering the evolution and metabolism of an anammox bacterium from a community genome.</title>
        <authorList>
            <person name="Strous M."/>
            <person name="Pelletier E."/>
            <person name="Mangenot S."/>
            <person name="Rattei T."/>
            <person name="Lehner A."/>
            <person name="Taylor M.W."/>
            <person name="Horn M."/>
            <person name="Daims H."/>
            <person name="Bartol-Mavel D."/>
            <person name="Wincker P."/>
            <person name="Barbe V."/>
            <person name="Fonknechten N."/>
            <person name="Vallenet D."/>
            <person name="Segurens B."/>
            <person name="Schenowitz-Truong C."/>
            <person name="Medigue C."/>
            <person name="Collingro A."/>
            <person name="Snel B."/>
            <person name="Dutilh B.E."/>
            <person name="OpDenCamp H.J.M."/>
            <person name="vanDerDrift C."/>
            <person name="Cirpus I."/>
            <person name="vanDePas-Schoonen K.T."/>
            <person name="Harhangi H.R."/>
            <person name="vanNiftrik L."/>
            <person name="Schmid M."/>
            <person name="Keltjens J."/>
            <person name="vanDeVossenberg J."/>
            <person name="Kartal B."/>
            <person name="Meier H."/>
            <person name="Frishman D."/>
            <person name="Huynen M.A."/>
            <person name="Mewes H."/>
            <person name="Weissenbach J."/>
            <person name="Jetten M.S.M."/>
            <person name="Wagner M."/>
            <person name="LePaslier D."/>
        </authorList>
    </citation>
    <scope>NUCLEOTIDE SEQUENCE</scope>
</reference>
<evidence type="ECO:0000313" key="13">
    <source>
        <dbReference type="EMBL" id="SOH05902.1"/>
    </source>
</evidence>
<dbReference type="InterPro" id="IPR036097">
    <property type="entry name" value="HisK_dim/P_sf"/>
</dbReference>
<dbReference type="InterPro" id="IPR029016">
    <property type="entry name" value="GAF-like_dom_sf"/>
</dbReference>
<dbReference type="Proteomes" id="UP000221734">
    <property type="component" value="Chromosome Kuenenia_stuttgartiensis_MBR1"/>
</dbReference>
<dbReference type="Pfam" id="PF01590">
    <property type="entry name" value="GAF"/>
    <property type="match status" value="1"/>
</dbReference>
<feature type="domain" description="PAC" evidence="11">
    <location>
        <begin position="82"/>
        <end position="134"/>
    </location>
</feature>
<evidence type="ECO:0000256" key="3">
    <source>
        <dbReference type="ARBA" id="ARBA00022553"/>
    </source>
</evidence>
<evidence type="ECO:0000256" key="6">
    <source>
        <dbReference type="ARBA" id="ARBA00022777"/>
    </source>
</evidence>
<dbReference type="InterPro" id="IPR004358">
    <property type="entry name" value="Sig_transdc_His_kin-like_C"/>
</dbReference>
<keyword evidence="7" id="KW-0067">ATP-binding</keyword>
<evidence type="ECO:0000259" key="10">
    <source>
        <dbReference type="PROSITE" id="PS50109"/>
    </source>
</evidence>
<dbReference type="InterPro" id="IPR005467">
    <property type="entry name" value="His_kinase_dom"/>
</dbReference>
<dbReference type="PRINTS" id="PR00344">
    <property type="entry name" value="BCTRLSENSOR"/>
</dbReference>
<keyword evidence="4" id="KW-0808">Transferase</keyword>
<reference evidence="13" key="4">
    <citation type="submission" date="2017-10" db="EMBL/GenBank/DDBJ databases">
        <authorList>
            <person name="Banno H."/>
            <person name="Chua N.-H."/>
        </authorList>
    </citation>
    <scope>NUCLEOTIDE SEQUENCE [LARGE SCALE GENOMIC DNA]</scope>
    <source>
        <strain evidence="13">Kuenenia_mbr1_ru-nijmegen</strain>
    </source>
</reference>
<protein>
    <recommendedName>
        <fullName evidence="2">histidine kinase</fullName>
        <ecNumber evidence="2">2.7.13.3</ecNumber>
    </recommendedName>
</protein>
<dbReference type="SUPFAM" id="SSF55874">
    <property type="entry name" value="ATPase domain of HSP90 chaperone/DNA topoisomerase II/histidine kinase"/>
    <property type="match status" value="1"/>
</dbReference>
<gene>
    <name evidence="13" type="ORF">KSMBR1_3428</name>
    <name evidence="12" type="ORF">kuste2464</name>
</gene>
<dbReference type="GO" id="GO:0000155">
    <property type="term" value="F:phosphorelay sensor kinase activity"/>
    <property type="evidence" value="ECO:0007669"/>
    <property type="project" value="InterPro"/>
</dbReference>
<keyword evidence="8" id="KW-0902">Two-component regulatory system</keyword>
<evidence type="ECO:0000313" key="12">
    <source>
        <dbReference type="EMBL" id="CAJ73211.1"/>
    </source>
</evidence>